<proteinExistence type="inferred from homology"/>
<gene>
    <name evidence="3" type="ORF">FJAP1339_LOCUS4895</name>
    <name evidence="4" type="ORF">FJAP1339_LOCUS4896</name>
</gene>
<organism evidence="3">
    <name type="scientific">Fibrocapsa japonica</name>
    <dbReference type="NCBI Taxonomy" id="94617"/>
    <lineage>
        <taxon>Eukaryota</taxon>
        <taxon>Sar</taxon>
        <taxon>Stramenopiles</taxon>
        <taxon>Ochrophyta</taxon>
        <taxon>Raphidophyceae</taxon>
        <taxon>Chattonellales</taxon>
        <taxon>Chattonellaceae</taxon>
        <taxon>Fibrocapsa</taxon>
    </lineage>
</organism>
<feature type="domain" description="Isochorismatase-like" evidence="2">
    <location>
        <begin position="13"/>
        <end position="185"/>
    </location>
</feature>
<sequence length="223" mass="24226">MMKSVGRLRPQSTIFLLCDIQERFREKIWKFGTVANTAKYLVEVAGELNVKVVATTQYAKALGAIVPEINLPVSTEVPAQDEEGTDTKPPPPPDTPAAVVYDKKLFSMCTDQVNAELEAAGEGLTSVVLFGIETHVCIQQTCLDLLSRGLEVHVVADGCSSQRPYDRGVALQRMARAGAFVTTAESAVFELLGTAQHPKLKAISNLTKAHFQIENDFMGMSSL</sequence>
<dbReference type="InterPro" id="IPR036380">
    <property type="entry name" value="Isochorismatase-like_sf"/>
</dbReference>
<dbReference type="SUPFAM" id="SSF52499">
    <property type="entry name" value="Isochorismatase-like hydrolases"/>
    <property type="match status" value="1"/>
</dbReference>
<evidence type="ECO:0000259" key="2">
    <source>
        <dbReference type="Pfam" id="PF00857"/>
    </source>
</evidence>
<reference evidence="3" key="1">
    <citation type="submission" date="2021-01" db="EMBL/GenBank/DDBJ databases">
        <authorList>
            <person name="Corre E."/>
            <person name="Pelletier E."/>
            <person name="Niang G."/>
            <person name="Scheremetjew M."/>
            <person name="Finn R."/>
            <person name="Kale V."/>
            <person name="Holt S."/>
            <person name="Cochrane G."/>
            <person name="Meng A."/>
            <person name="Brown T."/>
            <person name="Cohen L."/>
        </authorList>
    </citation>
    <scope>NUCLEOTIDE SEQUENCE</scope>
    <source>
        <strain evidence="3">CCMP1661</strain>
    </source>
</reference>
<dbReference type="PANTHER" id="PTHR14119">
    <property type="entry name" value="HYDROLASE"/>
    <property type="match status" value="1"/>
</dbReference>
<name>A0A6U1N7F4_9STRA</name>
<evidence type="ECO:0000256" key="1">
    <source>
        <dbReference type="ARBA" id="ARBA00006336"/>
    </source>
</evidence>
<dbReference type="Gene3D" id="3.40.50.850">
    <property type="entry name" value="Isochorismatase-like"/>
    <property type="match status" value="1"/>
</dbReference>
<evidence type="ECO:0000313" key="3">
    <source>
        <dbReference type="EMBL" id="CAD9862363.1"/>
    </source>
</evidence>
<dbReference type="Pfam" id="PF00857">
    <property type="entry name" value="Isochorismatase"/>
    <property type="match status" value="1"/>
</dbReference>
<dbReference type="EMBL" id="HBHR01010240">
    <property type="protein sequence ID" value="CAD9862363.1"/>
    <property type="molecule type" value="Transcribed_RNA"/>
</dbReference>
<dbReference type="EMBL" id="HBHR01010241">
    <property type="protein sequence ID" value="CAD9862364.1"/>
    <property type="molecule type" value="Transcribed_RNA"/>
</dbReference>
<dbReference type="InterPro" id="IPR050993">
    <property type="entry name" value="Isochorismatase_domain"/>
</dbReference>
<accession>A0A6U1N7F4</accession>
<dbReference type="InterPro" id="IPR000868">
    <property type="entry name" value="Isochorismatase-like_dom"/>
</dbReference>
<protein>
    <recommendedName>
        <fullName evidence="2">Isochorismatase-like domain-containing protein</fullName>
    </recommendedName>
</protein>
<dbReference type="AlphaFoldDB" id="A0A6U1N7F4"/>
<comment type="similarity">
    <text evidence="1">Belongs to the isochorismatase family.</text>
</comment>
<dbReference type="PANTHER" id="PTHR14119:SF3">
    <property type="entry name" value="ISOCHORISMATASE DOMAIN-CONTAINING PROTEIN 2"/>
    <property type="match status" value="1"/>
</dbReference>
<evidence type="ECO:0000313" key="4">
    <source>
        <dbReference type="EMBL" id="CAD9862364.1"/>
    </source>
</evidence>